<evidence type="ECO:0000313" key="2">
    <source>
        <dbReference type="EMBL" id="CAK0905555.1"/>
    </source>
</evidence>
<feature type="transmembrane region" description="Helical" evidence="1">
    <location>
        <begin position="159"/>
        <end position="187"/>
    </location>
</feature>
<comment type="caution">
    <text evidence="2">The sequence shown here is derived from an EMBL/GenBank/DDBJ whole genome shotgun (WGS) entry which is preliminary data.</text>
</comment>
<keyword evidence="1" id="KW-0472">Membrane</keyword>
<sequence length="241" mass="26192">MPPPPPDSASALAAAACFVLHGANATRIALGHHPVGEVKGWWPVWSFLFLSAQGNLVVLVYGLVWLLEICVPGSTMGLLYLSAHLVCGLALQVFLLYYTFCHFHKEGYDGLKKLEARGELLYNGDTISVDFFVRTQNYMHAPLLPLAGLPLIAIDREELVAGMMGLAGTFVFALNYFCCYAALVLGIKRFSNIHPRCRALRSSKCSSFLARFSFLSSPSCLLLLSLLASSSPTPSPLIPSP</sequence>
<feature type="transmembrane region" description="Helical" evidence="1">
    <location>
        <begin position="41"/>
        <end position="66"/>
    </location>
</feature>
<protein>
    <submittedName>
        <fullName evidence="2">Uncharacterized protein</fullName>
    </submittedName>
</protein>
<dbReference type="Proteomes" id="UP001189429">
    <property type="component" value="Unassembled WGS sequence"/>
</dbReference>
<organism evidence="2 3">
    <name type="scientific">Prorocentrum cordatum</name>
    <dbReference type="NCBI Taxonomy" id="2364126"/>
    <lineage>
        <taxon>Eukaryota</taxon>
        <taxon>Sar</taxon>
        <taxon>Alveolata</taxon>
        <taxon>Dinophyceae</taxon>
        <taxon>Prorocentrales</taxon>
        <taxon>Prorocentraceae</taxon>
        <taxon>Prorocentrum</taxon>
    </lineage>
</organism>
<reference evidence="2" key="1">
    <citation type="submission" date="2023-10" db="EMBL/GenBank/DDBJ databases">
        <authorList>
            <person name="Chen Y."/>
            <person name="Shah S."/>
            <person name="Dougan E. K."/>
            <person name="Thang M."/>
            <person name="Chan C."/>
        </authorList>
    </citation>
    <scope>NUCLEOTIDE SEQUENCE [LARGE SCALE GENOMIC DNA]</scope>
</reference>
<name>A0ABN9Y2L2_9DINO</name>
<keyword evidence="3" id="KW-1185">Reference proteome</keyword>
<feature type="transmembrane region" description="Helical" evidence="1">
    <location>
        <begin position="78"/>
        <end position="100"/>
    </location>
</feature>
<gene>
    <name evidence="2" type="ORF">PCOR1329_LOCUS81236</name>
</gene>
<evidence type="ECO:0000256" key="1">
    <source>
        <dbReference type="SAM" id="Phobius"/>
    </source>
</evidence>
<keyword evidence="1" id="KW-1133">Transmembrane helix</keyword>
<dbReference type="EMBL" id="CAUYUJ010021581">
    <property type="protein sequence ID" value="CAK0905555.1"/>
    <property type="molecule type" value="Genomic_DNA"/>
</dbReference>
<feature type="transmembrane region" description="Helical" evidence="1">
    <location>
        <begin position="208"/>
        <end position="228"/>
    </location>
</feature>
<accession>A0ABN9Y2L2</accession>
<proteinExistence type="predicted"/>
<keyword evidence="1" id="KW-0812">Transmembrane</keyword>
<evidence type="ECO:0000313" key="3">
    <source>
        <dbReference type="Proteomes" id="UP001189429"/>
    </source>
</evidence>